<dbReference type="EMBL" id="DVOC01000081">
    <property type="protein sequence ID" value="HIU91296.1"/>
    <property type="molecule type" value="Genomic_DNA"/>
</dbReference>
<dbReference type="InterPro" id="IPR006204">
    <property type="entry name" value="GHMP_kinase_N_dom"/>
</dbReference>
<evidence type="ECO:0000256" key="3">
    <source>
        <dbReference type="ARBA" id="ARBA00022741"/>
    </source>
</evidence>
<dbReference type="Pfam" id="PF00288">
    <property type="entry name" value="GHMP_kinases_N"/>
    <property type="match status" value="1"/>
</dbReference>
<feature type="domain" description="Galactokinase N-terminal" evidence="7">
    <location>
        <begin position="35"/>
        <end position="81"/>
    </location>
</feature>
<evidence type="ECO:0008006" key="10">
    <source>
        <dbReference type="Google" id="ProtNLM"/>
    </source>
</evidence>
<gene>
    <name evidence="8" type="ORF">IAC72_04735</name>
</gene>
<dbReference type="GO" id="GO:0004335">
    <property type="term" value="F:galactokinase activity"/>
    <property type="evidence" value="ECO:0007669"/>
    <property type="project" value="InterPro"/>
</dbReference>
<evidence type="ECO:0000259" key="6">
    <source>
        <dbReference type="Pfam" id="PF00288"/>
    </source>
</evidence>
<dbReference type="AlphaFoldDB" id="A0A9D1MXV9"/>
<dbReference type="PANTHER" id="PTHR10457">
    <property type="entry name" value="MEVALONATE KINASE/GALACTOKINASE"/>
    <property type="match status" value="1"/>
</dbReference>
<proteinExistence type="inferred from homology"/>
<protein>
    <recommendedName>
        <fullName evidence="10">Galactokinase</fullName>
    </recommendedName>
</protein>
<evidence type="ECO:0000256" key="4">
    <source>
        <dbReference type="ARBA" id="ARBA00022777"/>
    </source>
</evidence>
<dbReference type="GO" id="GO:0006012">
    <property type="term" value="P:galactose metabolic process"/>
    <property type="evidence" value="ECO:0007669"/>
    <property type="project" value="InterPro"/>
</dbReference>
<dbReference type="PRINTS" id="PR00959">
    <property type="entry name" value="MEVGALKINASE"/>
</dbReference>
<dbReference type="PROSITE" id="PS00627">
    <property type="entry name" value="GHMP_KINASES_ATP"/>
    <property type="match status" value="1"/>
</dbReference>
<dbReference type="GO" id="GO:0005829">
    <property type="term" value="C:cytosol"/>
    <property type="evidence" value="ECO:0007669"/>
    <property type="project" value="TreeGrafter"/>
</dbReference>
<evidence type="ECO:0000313" key="8">
    <source>
        <dbReference type="EMBL" id="HIU91296.1"/>
    </source>
</evidence>
<dbReference type="SUPFAM" id="SSF55060">
    <property type="entry name" value="GHMP Kinase, C-terminal domain"/>
    <property type="match status" value="1"/>
</dbReference>
<dbReference type="PANTHER" id="PTHR10457:SF7">
    <property type="entry name" value="GALACTOKINASE-RELATED"/>
    <property type="match status" value="1"/>
</dbReference>
<comment type="similarity">
    <text evidence="1">Belongs to the GHMP kinase family. GalK subfamily.</text>
</comment>
<dbReference type="PIRSF" id="PIRSF000530">
    <property type="entry name" value="Galactokinase"/>
    <property type="match status" value="1"/>
</dbReference>
<dbReference type="Gene3D" id="3.30.70.890">
    <property type="entry name" value="GHMP kinase, C-terminal domain"/>
    <property type="match status" value="1"/>
</dbReference>
<name>A0A9D1MXV9_9BACT</name>
<dbReference type="SUPFAM" id="SSF54211">
    <property type="entry name" value="Ribosomal protein S5 domain 2-like"/>
    <property type="match status" value="1"/>
</dbReference>
<accession>A0A9D1MXV9</accession>
<dbReference type="GO" id="GO:0005524">
    <property type="term" value="F:ATP binding"/>
    <property type="evidence" value="ECO:0007669"/>
    <property type="project" value="UniProtKB-KW"/>
</dbReference>
<evidence type="ECO:0000256" key="2">
    <source>
        <dbReference type="ARBA" id="ARBA00022679"/>
    </source>
</evidence>
<reference evidence="8" key="2">
    <citation type="journal article" date="2021" name="PeerJ">
        <title>Extensive microbial diversity within the chicken gut microbiome revealed by metagenomics and culture.</title>
        <authorList>
            <person name="Gilroy R."/>
            <person name="Ravi A."/>
            <person name="Getino M."/>
            <person name="Pursley I."/>
            <person name="Horton D.L."/>
            <person name="Alikhan N.F."/>
            <person name="Baker D."/>
            <person name="Gharbi K."/>
            <person name="Hall N."/>
            <person name="Watson M."/>
            <person name="Adriaenssens E.M."/>
            <person name="Foster-Nyarko E."/>
            <person name="Jarju S."/>
            <person name="Secka A."/>
            <person name="Antonio M."/>
            <person name="Oren A."/>
            <person name="Chaudhuri R.R."/>
            <person name="La Ragione R."/>
            <person name="Hildebrand F."/>
            <person name="Pallen M.J."/>
        </authorList>
    </citation>
    <scope>NUCLEOTIDE SEQUENCE</scope>
    <source>
        <strain evidence="8">ChiHjej12B11-7776</strain>
    </source>
</reference>
<sequence>MQKFTCGEQAAQYFEGLYGKKTLPQLKRYENLVRRFRKKYNADYCYLASSSGRVELIGNHTDHNGGKVAACAVNLDIVAAFLPADKVEISGDNYRDICFAPQEAKNVQGGSTGMVKGVMHALSSWGKNTGGFVACVSSVLPSGSGLSSSAAFQLLTAVVQNSLYNGGEVDAVTLAKAGQYAENVYFRKPCGLLDQAAIAIGGAVKADFSCGQFTSFDMGNLQPIVINTGKSHASLTQQYAAIPQEMAAVAAYFGKEKLCQVEEKDFFDAFREVVRHTGERPALRARHFFTENRRVEQFCDAAQRGHTQHMLQLLDESGESSRRDLQNCGSAKDAIVQALRFCKQTCPQCACRVHGGGFGGTVLAIAPPEHREALYNSAVEKFGAENVFRLTLRRRGATVL</sequence>
<dbReference type="InterPro" id="IPR014721">
    <property type="entry name" value="Ribsml_uS5_D2-typ_fold_subgr"/>
</dbReference>
<organism evidence="8 9">
    <name type="scientific">Candidatus Fimimonas merdipullorum</name>
    <dbReference type="NCBI Taxonomy" id="2840822"/>
    <lineage>
        <taxon>Bacteria</taxon>
        <taxon>Pseudomonadati</taxon>
        <taxon>Myxococcota</taxon>
        <taxon>Myxococcia</taxon>
        <taxon>Myxococcales</taxon>
        <taxon>Cystobacterineae</taxon>
        <taxon>Myxococcaceae</taxon>
        <taxon>Myxococcaceae incertae sedis</taxon>
        <taxon>Candidatus Fimimonas</taxon>
    </lineage>
</organism>
<dbReference type="Proteomes" id="UP000886852">
    <property type="component" value="Unassembled WGS sequence"/>
</dbReference>
<dbReference type="PRINTS" id="PR00473">
    <property type="entry name" value="GALCTOKINASE"/>
</dbReference>
<dbReference type="Pfam" id="PF10509">
    <property type="entry name" value="GalKase_gal_bdg"/>
    <property type="match status" value="1"/>
</dbReference>
<comment type="caution">
    <text evidence="8">The sequence shown here is derived from an EMBL/GenBank/DDBJ whole genome shotgun (WGS) entry which is preliminary data.</text>
</comment>
<dbReference type="InterPro" id="IPR006206">
    <property type="entry name" value="Mevalonate/galactokinase"/>
</dbReference>
<evidence type="ECO:0000259" key="7">
    <source>
        <dbReference type="Pfam" id="PF10509"/>
    </source>
</evidence>
<evidence type="ECO:0000256" key="5">
    <source>
        <dbReference type="ARBA" id="ARBA00022840"/>
    </source>
</evidence>
<dbReference type="InterPro" id="IPR006203">
    <property type="entry name" value="GHMP_knse_ATP-bd_CS"/>
</dbReference>
<dbReference type="InterPro" id="IPR000705">
    <property type="entry name" value="Galactokinase"/>
</dbReference>
<keyword evidence="2" id="KW-0808">Transferase</keyword>
<dbReference type="Gene3D" id="3.30.230.10">
    <property type="match status" value="1"/>
</dbReference>
<dbReference type="InterPro" id="IPR020568">
    <property type="entry name" value="Ribosomal_Su5_D2-typ_SF"/>
</dbReference>
<evidence type="ECO:0000256" key="1">
    <source>
        <dbReference type="ARBA" id="ARBA00006566"/>
    </source>
</evidence>
<keyword evidence="5" id="KW-0067">ATP-binding</keyword>
<reference evidence="8" key="1">
    <citation type="submission" date="2020-10" db="EMBL/GenBank/DDBJ databases">
        <authorList>
            <person name="Gilroy R."/>
        </authorList>
    </citation>
    <scope>NUCLEOTIDE SEQUENCE</scope>
    <source>
        <strain evidence="8">ChiHjej12B11-7776</strain>
    </source>
</reference>
<keyword evidence="3" id="KW-0547">Nucleotide-binding</keyword>
<dbReference type="InterPro" id="IPR036554">
    <property type="entry name" value="GHMP_kinase_C_sf"/>
</dbReference>
<dbReference type="InterPro" id="IPR019539">
    <property type="entry name" value="GalKase_N"/>
</dbReference>
<keyword evidence="4" id="KW-0418">Kinase</keyword>
<evidence type="ECO:0000313" key="9">
    <source>
        <dbReference type="Proteomes" id="UP000886852"/>
    </source>
</evidence>
<feature type="domain" description="GHMP kinase N-terminal" evidence="6">
    <location>
        <begin position="115"/>
        <end position="202"/>
    </location>
</feature>